<organism evidence="1 2">
    <name type="scientific">Zizania palustris</name>
    <name type="common">Northern wild rice</name>
    <dbReference type="NCBI Taxonomy" id="103762"/>
    <lineage>
        <taxon>Eukaryota</taxon>
        <taxon>Viridiplantae</taxon>
        <taxon>Streptophyta</taxon>
        <taxon>Embryophyta</taxon>
        <taxon>Tracheophyta</taxon>
        <taxon>Spermatophyta</taxon>
        <taxon>Magnoliopsida</taxon>
        <taxon>Liliopsida</taxon>
        <taxon>Poales</taxon>
        <taxon>Poaceae</taxon>
        <taxon>BOP clade</taxon>
        <taxon>Oryzoideae</taxon>
        <taxon>Oryzeae</taxon>
        <taxon>Zizaniinae</taxon>
        <taxon>Zizania</taxon>
    </lineage>
</organism>
<keyword evidence="2" id="KW-1185">Reference proteome</keyword>
<proteinExistence type="predicted"/>
<accession>A0A8J5VAZ2</accession>
<evidence type="ECO:0000313" key="1">
    <source>
        <dbReference type="EMBL" id="KAG8053401.1"/>
    </source>
</evidence>
<dbReference type="AlphaFoldDB" id="A0A8J5VAZ2"/>
<dbReference type="EMBL" id="JAAALK010000288">
    <property type="protein sequence ID" value="KAG8053401.1"/>
    <property type="molecule type" value="Genomic_DNA"/>
</dbReference>
<reference evidence="1" key="1">
    <citation type="journal article" date="2021" name="bioRxiv">
        <title>Whole Genome Assembly and Annotation of Northern Wild Rice, Zizania palustris L., Supports a Whole Genome Duplication in the Zizania Genus.</title>
        <authorList>
            <person name="Haas M."/>
            <person name="Kono T."/>
            <person name="Macchietto M."/>
            <person name="Millas R."/>
            <person name="McGilp L."/>
            <person name="Shao M."/>
            <person name="Duquette J."/>
            <person name="Hirsch C.N."/>
            <person name="Kimball J."/>
        </authorList>
    </citation>
    <scope>NUCLEOTIDE SEQUENCE</scope>
    <source>
        <tissue evidence="1">Fresh leaf tissue</tissue>
    </source>
</reference>
<evidence type="ECO:0000313" key="2">
    <source>
        <dbReference type="Proteomes" id="UP000729402"/>
    </source>
</evidence>
<comment type="caution">
    <text evidence="1">The sequence shown here is derived from an EMBL/GenBank/DDBJ whole genome shotgun (WGS) entry which is preliminary data.</text>
</comment>
<gene>
    <name evidence="1" type="ORF">GUJ93_ZPchr0001g30938</name>
</gene>
<sequence length="150" mass="16200">MDTWRDRMKDDWPSRRGALGALLGVARLLPAVPLLMTVSRADVTASRARRSSSGAFSACCASIDRSPLDRLLDRSSTARRTRRCVMLQFVLLDRPARRLASYLYGAATGQDEHDGHGQCARAPLAVTPTLPFVGTGSSTTVDCGCDPTYG</sequence>
<reference evidence="1" key="2">
    <citation type="submission" date="2021-02" db="EMBL/GenBank/DDBJ databases">
        <authorList>
            <person name="Kimball J.A."/>
            <person name="Haas M.W."/>
            <person name="Macchietto M."/>
            <person name="Kono T."/>
            <person name="Duquette J."/>
            <person name="Shao M."/>
        </authorList>
    </citation>
    <scope>NUCLEOTIDE SEQUENCE</scope>
    <source>
        <tissue evidence="1">Fresh leaf tissue</tissue>
    </source>
</reference>
<dbReference type="Proteomes" id="UP000729402">
    <property type="component" value="Unassembled WGS sequence"/>
</dbReference>
<protein>
    <submittedName>
        <fullName evidence="1">Uncharacterized protein</fullName>
    </submittedName>
</protein>
<name>A0A8J5VAZ2_ZIZPA</name>